<sequence>MGFFGICIYENKECCELGNNFQSIKLAWKRMSVEPVFRLVLIDFEDAEVKAVIGEIGLERIPQQTMDMIVESFFVALPSAHLESRNQTSVKNRCSKFEAISGQKY</sequence>
<name>A0A915CQV3_9BILA</name>
<dbReference type="AlphaFoldDB" id="A0A915CQV3"/>
<evidence type="ECO:0000313" key="1">
    <source>
        <dbReference type="Proteomes" id="UP000887574"/>
    </source>
</evidence>
<dbReference type="Proteomes" id="UP000887574">
    <property type="component" value="Unplaced"/>
</dbReference>
<protein>
    <submittedName>
        <fullName evidence="2">Uncharacterized protein</fullName>
    </submittedName>
</protein>
<keyword evidence="1" id="KW-1185">Reference proteome</keyword>
<dbReference type="WBParaSite" id="jg1167">
    <property type="protein sequence ID" value="jg1167"/>
    <property type="gene ID" value="jg1167"/>
</dbReference>
<proteinExistence type="predicted"/>
<accession>A0A915CQV3</accession>
<reference evidence="2" key="1">
    <citation type="submission" date="2022-11" db="UniProtKB">
        <authorList>
            <consortium name="WormBaseParasite"/>
        </authorList>
    </citation>
    <scope>IDENTIFICATION</scope>
</reference>
<evidence type="ECO:0000313" key="2">
    <source>
        <dbReference type="WBParaSite" id="jg1167"/>
    </source>
</evidence>
<organism evidence="1 2">
    <name type="scientific">Ditylenchus dipsaci</name>
    <dbReference type="NCBI Taxonomy" id="166011"/>
    <lineage>
        <taxon>Eukaryota</taxon>
        <taxon>Metazoa</taxon>
        <taxon>Ecdysozoa</taxon>
        <taxon>Nematoda</taxon>
        <taxon>Chromadorea</taxon>
        <taxon>Rhabditida</taxon>
        <taxon>Tylenchina</taxon>
        <taxon>Tylenchomorpha</taxon>
        <taxon>Sphaerularioidea</taxon>
        <taxon>Anguinidae</taxon>
        <taxon>Anguininae</taxon>
        <taxon>Ditylenchus</taxon>
    </lineage>
</organism>